<dbReference type="RefSeq" id="WP_012167863.1">
    <property type="nucleotide sequence ID" value="NC_009929.1"/>
</dbReference>
<dbReference type="KEGG" id="amr:AM1_D0004"/>
<protein>
    <submittedName>
        <fullName evidence="1">Uncharacterized protein</fullName>
    </submittedName>
</protein>
<gene>
    <name evidence="1" type="ordered locus">AM1_D0004</name>
</gene>
<name>A8ZNB5_ACAM1</name>
<keyword evidence="2" id="KW-1185">Reference proteome</keyword>
<dbReference type="AlphaFoldDB" id="A8ZNB5"/>
<dbReference type="EMBL" id="CP000841">
    <property type="protein sequence ID" value="ABW32501.1"/>
    <property type="molecule type" value="Genomic_DNA"/>
</dbReference>
<reference evidence="1 2" key="1">
    <citation type="journal article" date="2008" name="Proc. Natl. Acad. Sci. U.S.A.">
        <title>Niche adaptation and genome expansion in the chlorophyll d-producing cyanobacterium Acaryochloris marina.</title>
        <authorList>
            <person name="Swingley W.D."/>
            <person name="Chen M."/>
            <person name="Cheung P.C."/>
            <person name="Conrad A.L."/>
            <person name="Dejesa L.C."/>
            <person name="Hao J."/>
            <person name="Honchak B.M."/>
            <person name="Karbach L.E."/>
            <person name="Kurdoglu A."/>
            <person name="Lahiri S."/>
            <person name="Mastrian S.D."/>
            <person name="Miyashita H."/>
            <person name="Page L."/>
            <person name="Ramakrishna P."/>
            <person name="Satoh S."/>
            <person name="Sattley W.M."/>
            <person name="Shimada Y."/>
            <person name="Taylor H.L."/>
            <person name="Tomo T."/>
            <person name="Tsuchiya T."/>
            <person name="Wang Z.T."/>
            <person name="Raymond J."/>
            <person name="Mimuro M."/>
            <person name="Blankenship R.E."/>
            <person name="Touchman J.W."/>
        </authorList>
    </citation>
    <scope>NUCLEOTIDE SEQUENCE [LARGE SCALE GENOMIC DNA]</scope>
    <source>
        <strain evidence="2">MBIC 11017</strain>
        <plasmid evidence="2">Plasmid pREB4</plasmid>
    </source>
</reference>
<evidence type="ECO:0000313" key="2">
    <source>
        <dbReference type="Proteomes" id="UP000000268"/>
    </source>
</evidence>
<evidence type="ECO:0000313" key="1">
    <source>
        <dbReference type="EMBL" id="ABW32501.1"/>
    </source>
</evidence>
<sequence length="64" mass="7254">MNHCAFQTSHQAKDLRHTQDGQAIAEFVVTIPPLREEDPPENLKAIYWGENGETPTFPYNLATN</sequence>
<organism evidence="1 2">
    <name type="scientific">Acaryochloris marina (strain MBIC 11017)</name>
    <dbReference type="NCBI Taxonomy" id="329726"/>
    <lineage>
        <taxon>Bacteria</taxon>
        <taxon>Bacillati</taxon>
        <taxon>Cyanobacteriota</taxon>
        <taxon>Cyanophyceae</taxon>
        <taxon>Acaryochloridales</taxon>
        <taxon>Acaryochloridaceae</taxon>
        <taxon>Acaryochloris</taxon>
    </lineage>
</organism>
<dbReference type="HOGENOM" id="CLU_2875310_0_0_3"/>
<proteinExistence type="predicted"/>
<keyword evidence="1" id="KW-0614">Plasmid</keyword>
<geneLocation type="plasmid" evidence="1 2">
    <name>pREB4</name>
</geneLocation>
<dbReference type="Proteomes" id="UP000000268">
    <property type="component" value="Plasmid pREB4"/>
</dbReference>
<accession>A8ZNB5</accession>